<dbReference type="EMBL" id="JAICBX010000001">
    <property type="protein sequence ID" value="MBW8637055.1"/>
    <property type="molecule type" value="Genomic_DNA"/>
</dbReference>
<sequence>MIVEKFLQWSKHAKAIDRARAANALGRAYIQSNMSEDEARAAEAAMIFLLDDPSPLVRLGLAEAICFSPRIPRAVIMGLAGDQLDIAGLVVSCSPVLKDADLVDFVADSRPGLQLAVAMRRNLSSSVCAAVAEVGCSLAVSELLQNRHARIASVSFDRIWDRYEDDADVRSSLIDRDDLPCDVRHALIFKVGSALAGSRFVSSVVGTGRVTAVTASACERAIFTLTDNVRESEIPALVEHLRIRGDLSPAFLMHVLCKGNIEFFAAAIAGISGMARARVRAILVDGRRASIASLFNSCGIQRSIGEVFVQSTLLWRDAAMGKSEMSPDQIMNRHMQIMRRQQGDKPVAELFQLVERMNLEYQRRSAKEYALSIAAA</sequence>
<dbReference type="Pfam" id="PF10098">
    <property type="entry name" value="DUF2336"/>
    <property type="match status" value="1"/>
</dbReference>
<evidence type="ECO:0000313" key="2">
    <source>
        <dbReference type="Proteomes" id="UP001196509"/>
    </source>
</evidence>
<dbReference type="Proteomes" id="UP001196509">
    <property type="component" value="Unassembled WGS sequence"/>
</dbReference>
<dbReference type="RefSeq" id="WP_220227686.1">
    <property type="nucleotide sequence ID" value="NZ_JAICBX010000001.1"/>
</dbReference>
<name>A0AAE3CZ81_9HYPH</name>
<organism evidence="1 2">
    <name type="scientific">Flavimaribacter sediminis</name>
    <dbReference type="NCBI Taxonomy" id="2865987"/>
    <lineage>
        <taxon>Bacteria</taxon>
        <taxon>Pseudomonadati</taxon>
        <taxon>Pseudomonadota</taxon>
        <taxon>Alphaproteobacteria</taxon>
        <taxon>Hyphomicrobiales</taxon>
        <taxon>Rhizobiaceae</taxon>
        <taxon>Flavimaribacter</taxon>
    </lineage>
</organism>
<gene>
    <name evidence="1" type="ORF">K1W69_07630</name>
</gene>
<proteinExistence type="predicted"/>
<dbReference type="InterPro" id="IPR014598">
    <property type="entry name" value="UCP035865"/>
</dbReference>
<reference evidence="1" key="1">
    <citation type="submission" date="2021-08" db="EMBL/GenBank/DDBJ databases">
        <title>Hoeflea bacterium WL0058 sp. nov., isolated from the sediment.</title>
        <authorList>
            <person name="Wang L."/>
            <person name="Zhang D."/>
        </authorList>
    </citation>
    <scope>NUCLEOTIDE SEQUENCE</scope>
    <source>
        <strain evidence="1">WL0058</strain>
    </source>
</reference>
<dbReference type="InterPro" id="IPR019285">
    <property type="entry name" value="DUF2336"/>
</dbReference>
<keyword evidence="2" id="KW-1185">Reference proteome</keyword>
<dbReference type="AlphaFoldDB" id="A0AAE3CZ81"/>
<accession>A0AAE3CZ81</accession>
<dbReference type="PIRSF" id="PIRSF035865">
    <property type="entry name" value="UCP035865"/>
    <property type="match status" value="1"/>
</dbReference>
<comment type="caution">
    <text evidence="1">The sequence shown here is derived from an EMBL/GenBank/DDBJ whole genome shotgun (WGS) entry which is preliminary data.</text>
</comment>
<evidence type="ECO:0000313" key="1">
    <source>
        <dbReference type="EMBL" id="MBW8637055.1"/>
    </source>
</evidence>
<protein>
    <submittedName>
        <fullName evidence="1">DUF2336 domain-containing protein</fullName>
    </submittedName>
</protein>